<evidence type="ECO:0000259" key="9">
    <source>
        <dbReference type="PROSITE" id="PS50126"/>
    </source>
</evidence>
<dbReference type="PANTHER" id="PTHR11252">
    <property type="entry name" value="POLYRIBONUCLEOTIDE NUCLEOTIDYLTRANSFERASE"/>
    <property type="match status" value="1"/>
</dbReference>
<dbReference type="Pfam" id="PF03726">
    <property type="entry name" value="PNPase"/>
    <property type="match status" value="1"/>
</dbReference>
<dbReference type="NCBIfam" id="TIGR03591">
    <property type="entry name" value="polynuc_phos"/>
    <property type="match status" value="1"/>
</dbReference>
<dbReference type="GO" id="GO:0000287">
    <property type="term" value="F:magnesium ion binding"/>
    <property type="evidence" value="ECO:0007669"/>
    <property type="project" value="UniProtKB-UniRule"/>
</dbReference>
<dbReference type="InterPro" id="IPR001247">
    <property type="entry name" value="ExoRNase_PH_dom1"/>
</dbReference>
<keyword evidence="11" id="KW-1185">Reference proteome</keyword>
<dbReference type="SMART" id="SM00316">
    <property type="entry name" value="S1"/>
    <property type="match status" value="1"/>
</dbReference>
<dbReference type="Gene3D" id="3.30.230.70">
    <property type="entry name" value="GHMP Kinase, N-terminal domain"/>
    <property type="match status" value="2"/>
</dbReference>
<reference evidence="10 11" key="1">
    <citation type="submission" date="2019-06" db="EMBL/GenBank/DDBJ databases">
        <title>Sequencing the genomes of 1000 actinobacteria strains.</title>
        <authorList>
            <person name="Klenk H.-P."/>
        </authorList>
    </citation>
    <scope>NUCLEOTIDE SEQUENCE [LARGE SCALE GENOMIC DNA]</scope>
    <source>
        <strain evidence="10 11">DSM 4813</strain>
    </source>
</reference>
<dbReference type="CDD" id="cd11364">
    <property type="entry name" value="RNase_PH_PNPase_2"/>
    <property type="match status" value="1"/>
</dbReference>
<protein>
    <recommendedName>
        <fullName evidence="8">Polyribonucleotide nucleotidyltransferase</fullName>
        <ecNumber evidence="8">2.7.7.8</ecNumber>
    </recommendedName>
    <alternativeName>
        <fullName evidence="8">Polynucleotide phosphorylase</fullName>
        <shortName evidence="8">PNPase</shortName>
    </alternativeName>
</protein>
<comment type="subcellular location">
    <subcellularLocation>
        <location evidence="8">Cytoplasm</location>
    </subcellularLocation>
</comment>
<accession>A0A542ZWP1</accession>
<evidence type="ECO:0000256" key="4">
    <source>
        <dbReference type="ARBA" id="ARBA00022695"/>
    </source>
</evidence>
<evidence type="ECO:0000256" key="5">
    <source>
        <dbReference type="ARBA" id="ARBA00022723"/>
    </source>
</evidence>
<dbReference type="FunFam" id="2.40.50.140:FF:000069">
    <property type="entry name" value="Polyribonucleotide nucleotidyltransferase"/>
    <property type="match status" value="1"/>
</dbReference>
<dbReference type="CDD" id="cd04472">
    <property type="entry name" value="S1_PNPase"/>
    <property type="match status" value="1"/>
</dbReference>
<dbReference type="InterPro" id="IPR015848">
    <property type="entry name" value="PNPase_PH_RNA-bd_bac/org-type"/>
</dbReference>
<dbReference type="Gene3D" id="2.40.50.140">
    <property type="entry name" value="Nucleic acid-binding proteins"/>
    <property type="match status" value="1"/>
</dbReference>
<dbReference type="Pfam" id="PF01138">
    <property type="entry name" value="RNase_PH"/>
    <property type="match status" value="2"/>
</dbReference>
<feature type="domain" description="S1 motif" evidence="9">
    <location>
        <begin position="656"/>
        <end position="728"/>
    </location>
</feature>
<dbReference type="InterPro" id="IPR004088">
    <property type="entry name" value="KH_dom_type_1"/>
</dbReference>
<evidence type="ECO:0000256" key="3">
    <source>
        <dbReference type="ARBA" id="ARBA00022679"/>
    </source>
</evidence>
<dbReference type="InterPro" id="IPR020568">
    <property type="entry name" value="Ribosomal_Su5_D2-typ_SF"/>
</dbReference>
<dbReference type="FunFam" id="3.30.230.70:FF:000001">
    <property type="entry name" value="Polyribonucleotide nucleotidyltransferase"/>
    <property type="match status" value="1"/>
</dbReference>
<dbReference type="InterPro" id="IPR003029">
    <property type="entry name" value="S1_domain"/>
</dbReference>
<dbReference type="InterPro" id="IPR004087">
    <property type="entry name" value="KH_dom"/>
</dbReference>
<comment type="catalytic activity">
    <reaction evidence="8">
        <text>RNA(n+1) + phosphate = RNA(n) + a ribonucleoside 5'-diphosphate</text>
        <dbReference type="Rhea" id="RHEA:22096"/>
        <dbReference type="Rhea" id="RHEA-COMP:14527"/>
        <dbReference type="Rhea" id="RHEA-COMP:17342"/>
        <dbReference type="ChEBI" id="CHEBI:43474"/>
        <dbReference type="ChEBI" id="CHEBI:57930"/>
        <dbReference type="ChEBI" id="CHEBI:140395"/>
        <dbReference type="EC" id="2.7.7.8"/>
    </reaction>
</comment>
<keyword evidence="3 8" id="KW-0808">Transferase</keyword>
<evidence type="ECO:0000256" key="7">
    <source>
        <dbReference type="ARBA" id="ARBA00022884"/>
    </source>
</evidence>
<evidence type="ECO:0000313" key="10">
    <source>
        <dbReference type="EMBL" id="TQL64666.1"/>
    </source>
</evidence>
<gene>
    <name evidence="8" type="primary">pnp</name>
    <name evidence="10" type="ORF">FB461_1175</name>
</gene>
<dbReference type="Proteomes" id="UP000315389">
    <property type="component" value="Unassembled WGS sequence"/>
</dbReference>
<dbReference type="AlphaFoldDB" id="A0A542ZWP1"/>
<comment type="function">
    <text evidence="8">Involved in mRNA degradation. Catalyzes the phosphorolysis of single-stranded polyribonucleotides processively in the 3'- to 5'-direction.</text>
</comment>
<evidence type="ECO:0000256" key="6">
    <source>
        <dbReference type="ARBA" id="ARBA00022842"/>
    </source>
</evidence>
<dbReference type="PIRSF" id="PIRSF005499">
    <property type="entry name" value="PNPase"/>
    <property type="match status" value="1"/>
</dbReference>
<proteinExistence type="inferred from homology"/>
<keyword evidence="4 8" id="KW-0548">Nucleotidyltransferase</keyword>
<dbReference type="SMART" id="SM00322">
    <property type="entry name" value="KH"/>
    <property type="match status" value="1"/>
</dbReference>
<keyword evidence="6 8" id="KW-0460">Magnesium</keyword>
<name>A0A542ZWP1_RARFA</name>
<dbReference type="InterPro" id="IPR036612">
    <property type="entry name" value="KH_dom_type_1_sf"/>
</dbReference>
<dbReference type="InterPro" id="IPR012162">
    <property type="entry name" value="PNPase"/>
</dbReference>
<dbReference type="SUPFAM" id="SSF55666">
    <property type="entry name" value="Ribonuclease PH domain 2-like"/>
    <property type="match status" value="2"/>
</dbReference>
<dbReference type="Gene3D" id="3.30.1370.10">
    <property type="entry name" value="K Homology domain, type 1"/>
    <property type="match status" value="1"/>
</dbReference>
<dbReference type="SUPFAM" id="SSF54211">
    <property type="entry name" value="Ribosomal protein S5 domain 2-like"/>
    <property type="match status" value="2"/>
</dbReference>
<dbReference type="FunFam" id="3.30.230.70:FF:000002">
    <property type="entry name" value="Polyribonucleotide nucleotidyltransferase"/>
    <property type="match status" value="1"/>
</dbReference>
<dbReference type="EC" id="2.7.7.8" evidence="8"/>
<dbReference type="PROSITE" id="PS50126">
    <property type="entry name" value="S1"/>
    <property type="match status" value="1"/>
</dbReference>
<feature type="binding site" evidence="8">
    <location>
        <position position="525"/>
    </location>
    <ligand>
        <name>Mg(2+)</name>
        <dbReference type="ChEBI" id="CHEBI:18420"/>
    </ligand>
</feature>
<dbReference type="GO" id="GO:0006396">
    <property type="term" value="P:RNA processing"/>
    <property type="evidence" value="ECO:0007669"/>
    <property type="project" value="InterPro"/>
</dbReference>
<keyword evidence="7 8" id="KW-0694">RNA-binding</keyword>
<comment type="similarity">
    <text evidence="1 8">Belongs to the polyribonucleotide nucleotidyltransferase family.</text>
</comment>
<dbReference type="GO" id="GO:0000175">
    <property type="term" value="F:3'-5'-RNA exonuclease activity"/>
    <property type="evidence" value="ECO:0007669"/>
    <property type="project" value="TreeGrafter"/>
</dbReference>
<comment type="caution">
    <text evidence="10">The sequence shown here is derived from an EMBL/GenBank/DDBJ whole genome shotgun (WGS) entry which is preliminary data.</text>
</comment>
<dbReference type="InterPro" id="IPR012340">
    <property type="entry name" value="NA-bd_OB-fold"/>
</dbReference>
<organism evidence="10 11">
    <name type="scientific">Rarobacter faecitabidus</name>
    <dbReference type="NCBI Taxonomy" id="13243"/>
    <lineage>
        <taxon>Bacteria</taxon>
        <taxon>Bacillati</taxon>
        <taxon>Actinomycetota</taxon>
        <taxon>Actinomycetes</taxon>
        <taxon>Micrococcales</taxon>
        <taxon>Rarobacteraceae</taxon>
        <taxon>Rarobacter</taxon>
    </lineage>
</organism>
<evidence type="ECO:0000256" key="8">
    <source>
        <dbReference type="HAMAP-Rule" id="MF_01595"/>
    </source>
</evidence>
<dbReference type="EMBL" id="VFOS01000001">
    <property type="protein sequence ID" value="TQL64666.1"/>
    <property type="molecule type" value="Genomic_DNA"/>
</dbReference>
<dbReference type="HAMAP" id="MF_01595">
    <property type="entry name" value="PNPase"/>
    <property type="match status" value="1"/>
</dbReference>
<dbReference type="InterPro" id="IPR036345">
    <property type="entry name" value="ExoRNase_PH_dom2_sf"/>
</dbReference>
<dbReference type="OrthoDB" id="9804305at2"/>
<evidence type="ECO:0000256" key="2">
    <source>
        <dbReference type="ARBA" id="ARBA00022490"/>
    </source>
</evidence>
<keyword evidence="2 8" id="KW-0963">Cytoplasm</keyword>
<dbReference type="RefSeq" id="WP_142119768.1">
    <property type="nucleotide sequence ID" value="NZ_BAAASV010000001.1"/>
</dbReference>
<dbReference type="InterPro" id="IPR036456">
    <property type="entry name" value="PNPase_PH_RNA-bd_sf"/>
</dbReference>
<keyword evidence="5 8" id="KW-0479">Metal-binding</keyword>
<comment type="cofactor">
    <cofactor evidence="8">
        <name>Mg(2+)</name>
        <dbReference type="ChEBI" id="CHEBI:18420"/>
    </cofactor>
</comment>
<dbReference type="FunFam" id="3.30.1370.10:FF:000001">
    <property type="entry name" value="Polyribonucleotide nucleotidyltransferase"/>
    <property type="match status" value="1"/>
</dbReference>
<evidence type="ECO:0000256" key="1">
    <source>
        <dbReference type="ARBA" id="ARBA00007404"/>
    </source>
</evidence>
<dbReference type="SUPFAM" id="SSF46915">
    <property type="entry name" value="Polynucleotide phosphorylase/guanosine pentaphosphate synthase (PNPase/GPSI), domain 3"/>
    <property type="match status" value="1"/>
</dbReference>
<dbReference type="InterPro" id="IPR014069">
    <property type="entry name" value="GPSI/PNP"/>
</dbReference>
<dbReference type="Pfam" id="PF00013">
    <property type="entry name" value="KH_1"/>
    <property type="match status" value="1"/>
</dbReference>
<dbReference type="SUPFAM" id="SSF54791">
    <property type="entry name" value="Eukaryotic type KH-domain (KH-domain type I)"/>
    <property type="match status" value="1"/>
</dbReference>
<dbReference type="CDD" id="cd02393">
    <property type="entry name" value="KH-I_PNPase"/>
    <property type="match status" value="1"/>
</dbReference>
<sequence>MAGTEFATEATIDNGRFGTRTIRFETGRLAQQAGGAVLAFLDGETTILSTTTAGKHPRDQFDFFPLTVDVEERQYAAGKIPGSFFRREGRPSTDAILACRLIDRPLRPLFVKGLRNEVQVVETVLAIHPDDAYDVLAINAASASTQISGLPFSGPVGAVRLALIDGQWVAFPKYSEKERAVFEIVIAGRKIIDKDGNPDIAIAMIEAEATEAAWNLIKNEGVQAPNEAIVAQGIEASKPFIRALIDAQEELAAGAAKEIQAFPLFPDYQDDALAAVEGAATERLTQALSIADKQDRENRLDEIKAEILGEFADSFEGREKEISAAYRAVQKAIIRRRILTDGFRIDGRALSDIRSLAAEVDVLPRVHGSALFERGETQILGVTTLNMLRMEQQIDSLSPETRKRYMHNYNFPPYSTGETGRVGSPKRREIGHGALAERAIVPILPSREEFPYAIRQVSEALGSNGSTSMGSVCASTLALLNAGVPLRAPVAGIAMGLVSGEIDGETKYAALTDILGAEDAFGDMDFKVAGTSEFITAIQLDTKLDGIPASVLGAALSQAREARLEILDLINDTIDSPDEMADTAPRVISVKVPVDKIGEVIGPKGKMINQIQEETGADITIEDDGTVYIGATDGPSAEAARAQINAIANPTVPEIGERYLGTVVKTTTFGAFVSLTPGKDGLLHISQIRKLVGGKRVENVDDVVSVGQKIQVEIGEIDARGKLSLLAVTAEDEGGKSDAETQNAEQNS</sequence>
<feature type="binding site" evidence="8">
    <location>
        <position position="519"/>
    </location>
    <ligand>
        <name>Mg(2+)</name>
        <dbReference type="ChEBI" id="CHEBI:18420"/>
    </ligand>
</feature>
<dbReference type="NCBIfam" id="NF008805">
    <property type="entry name" value="PRK11824.1"/>
    <property type="match status" value="1"/>
</dbReference>
<dbReference type="NCBIfam" id="TIGR02696">
    <property type="entry name" value="pppGpp_PNP"/>
    <property type="match status" value="1"/>
</dbReference>
<dbReference type="PROSITE" id="PS50084">
    <property type="entry name" value="KH_TYPE_1"/>
    <property type="match status" value="1"/>
</dbReference>
<dbReference type="GO" id="GO:0006402">
    <property type="term" value="P:mRNA catabolic process"/>
    <property type="evidence" value="ECO:0007669"/>
    <property type="project" value="UniProtKB-UniRule"/>
</dbReference>
<dbReference type="GO" id="GO:0004654">
    <property type="term" value="F:polyribonucleotide nucleotidyltransferase activity"/>
    <property type="evidence" value="ECO:0007669"/>
    <property type="project" value="UniProtKB-UniRule"/>
</dbReference>
<evidence type="ECO:0000313" key="11">
    <source>
        <dbReference type="Proteomes" id="UP000315389"/>
    </source>
</evidence>
<dbReference type="InterPro" id="IPR027408">
    <property type="entry name" value="PNPase/RNase_PH_dom_sf"/>
</dbReference>
<dbReference type="PANTHER" id="PTHR11252:SF0">
    <property type="entry name" value="POLYRIBONUCLEOTIDE NUCLEOTIDYLTRANSFERASE 1, MITOCHONDRIAL"/>
    <property type="match status" value="1"/>
</dbReference>
<dbReference type="Pfam" id="PF00575">
    <property type="entry name" value="S1"/>
    <property type="match status" value="1"/>
</dbReference>
<dbReference type="GO" id="GO:0005829">
    <property type="term" value="C:cytosol"/>
    <property type="evidence" value="ECO:0007669"/>
    <property type="project" value="TreeGrafter"/>
</dbReference>
<dbReference type="GO" id="GO:0003723">
    <property type="term" value="F:RNA binding"/>
    <property type="evidence" value="ECO:0007669"/>
    <property type="project" value="UniProtKB-UniRule"/>
</dbReference>